<evidence type="ECO:0000313" key="2">
    <source>
        <dbReference type="Proteomes" id="UP001162480"/>
    </source>
</evidence>
<dbReference type="EMBL" id="OX597819">
    <property type="protein sequence ID" value="CAI9724893.1"/>
    <property type="molecule type" value="Genomic_DNA"/>
</dbReference>
<organism evidence="1 2">
    <name type="scientific">Octopus vulgaris</name>
    <name type="common">Common octopus</name>
    <dbReference type="NCBI Taxonomy" id="6645"/>
    <lineage>
        <taxon>Eukaryota</taxon>
        <taxon>Metazoa</taxon>
        <taxon>Spiralia</taxon>
        <taxon>Lophotrochozoa</taxon>
        <taxon>Mollusca</taxon>
        <taxon>Cephalopoda</taxon>
        <taxon>Coleoidea</taxon>
        <taxon>Octopodiformes</taxon>
        <taxon>Octopoda</taxon>
        <taxon>Incirrata</taxon>
        <taxon>Octopodidae</taxon>
        <taxon>Octopus</taxon>
    </lineage>
</organism>
<protein>
    <submittedName>
        <fullName evidence="1">Uncharacterized protein</fullName>
    </submittedName>
</protein>
<dbReference type="Proteomes" id="UP001162480">
    <property type="component" value="Chromosome 6"/>
</dbReference>
<accession>A0AA36AYY6</accession>
<name>A0AA36AYY6_OCTVU</name>
<sequence>MIVENSHVPCSDIDIVTFKCRVAPNKENINSEVIPHKKSRCFKKKFDENYTNSIFKEYYSNETLNKHTQVKNIQSKCDCIDSYSKDTMKERAYLRRTLYNTSSKS</sequence>
<gene>
    <name evidence="1" type="ORF">OCTVUL_1B019519</name>
</gene>
<evidence type="ECO:0000313" key="1">
    <source>
        <dbReference type="EMBL" id="CAI9724893.1"/>
    </source>
</evidence>
<proteinExistence type="predicted"/>
<reference evidence="1" key="1">
    <citation type="submission" date="2023-08" db="EMBL/GenBank/DDBJ databases">
        <authorList>
            <person name="Alioto T."/>
            <person name="Alioto T."/>
            <person name="Gomez Garrido J."/>
        </authorList>
    </citation>
    <scope>NUCLEOTIDE SEQUENCE</scope>
</reference>
<keyword evidence="2" id="KW-1185">Reference proteome</keyword>
<dbReference type="AlphaFoldDB" id="A0AA36AYY6"/>